<dbReference type="PANTHER" id="PTHR12526">
    <property type="entry name" value="GLYCOSYLTRANSFERASE"/>
    <property type="match status" value="1"/>
</dbReference>
<dbReference type="NCBIfam" id="TIGR03087">
    <property type="entry name" value="stp1"/>
    <property type="match status" value="1"/>
</dbReference>
<dbReference type="InterPro" id="IPR017521">
    <property type="entry name" value="Sugar_tfrase_PEP-CTERM_Stp1"/>
</dbReference>
<name>A0ABW0MHR1_9BURK</name>
<proteinExistence type="predicted"/>
<evidence type="ECO:0000313" key="1">
    <source>
        <dbReference type="EMBL" id="MFC5477635.1"/>
    </source>
</evidence>
<accession>A0ABW0MHR1</accession>
<reference evidence="2" key="1">
    <citation type="journal article" date="2019" name="Int. J. Syst. Evol. Microbiol.">
        <title>The Global Catalogue of Microorganisms (GCM) 10K type strain sequencing project: providing services to taxonomists for standard genome sequencing and annotation.</title>
        <authorList>
            <consortium name="The Broad Institute Genomics Platform"/>
            <consortium name="The Broad Institute Genome Sequencing Center for Infectious Disease"/>
            <person name="Wu L."/>
            <person name="Ma J."/>
        </authorList>
    </citation>
    <scope>NUCLEOTIDE SEQUENCE [LARGE SCALE GENOMIC DNA]</scope>
    <source>
        <strain evidence="2">CCUG 43111</strain>
    </source>
</reference>
<dbReference type="EMBL" id="JBHSMR010000008">
    <property type="protein sequence ID" value="MFC5477635.1"/>
    <property type="molecule type" value="Genomic_DNA"/>
</dbReference>
<dbReference type="PANTHER" id="PTHR12526:SF600">
    <property type="entry name" value="GLYCOSYL TRANSFERASE GROUP 1"/>
    <property type="match status" value="1"/>
</dbReference>
<dbReference type="RefSeq" id="WP_379752272.1">
    <property type="nucleotide sequence ID" value="NZ_JBHSMR010000008.1"/>
</dbReference>
<comment type="caution">
    <text evidence="1">The sequence shown here is derived from an EMBL/GenBank/DDBJ whole genome shotgun (WGS) entry which is preliminary data.</text>
</comment>
<dbReference type="Proteomes" id="UP001596101">
    <property type="component" value="Unassembled WGS sequence"/>
</dbReference>
<dbReference type="Pfam" id="PF13692">
    <property type="entry name" value="Glyco_trans_1_4"/>
    <property type="match status" value="1"/>
</dbReference>
<evidence type="ECO:0000313" key="2">
    <source>
        <dbReference type="Proteomes" id="UP001596101"/>
    </source>
</evidence>
<keyword evidence="2" id="KW-1185">Reference proteome</keyword>
<dbReference type="CDD" id="cd03801">
    <property type="entry name" value="GT4_PimA-like"/>
    <property type="match status" value="1"/>
</dbReference>
<protein>
    <submittedName>
        <fullName evidence="1">TIGR03087 family PEP-CTERM/XrtA system glycosyltransferase</fullName>
    </submittedName>
</protein>
<organism evidence="1 2">
    <name type="scientific">Massilia suwonensis</name>
    <dbReference type="NCBI Taxonomy" id="648895"/>
    <lineage>
        <taxon>Bacteria</taxon>
        <taxon>Pseudomonadati</taxon>
        <taxon>Pseudomonadota</taxon>
        <taxon>Betaproteobacteria</taxon>
        <taxon>Burkholderiales</taxon>
        <taxon>Oxalobacteraceae</taxon>
        <taxon>Telluria group</taxon>
        <taxon>Massilia</taxon>
    </lineage>
</organism>
<sequence>MNSIIEGALQRQQAVAAEAAKPDLLLLVHRIPYPPNKGDKIRSYNLLKHLATRYRVHLATFVDDADDWQHVPAVEAMCASSVFVKLDPLKGKLRSARALATGKSLSIGYYRDAEMKRWIARTMRQKGIARVMTFCSVMAQYAEDYPAARRVIDFCDVDSDKWRQYAEKKKWPMSWVYRHEAKSLLDYERTIADTFDASLFVSAPEAELFRTLAPENRNKIGHFSNGVDTDYFSPARAYDNPFAAGEQALVFTGAMDYWPNVDAVKWFAEHVLPRVRAAVPNARFYIVGSRPSPEVQALASDAIVVTGTVPDVRPYLAHCSAAVAPLRIARGIQNKVLEAMAMGRPVVSSLQAFEGIDATPGRELIVADAPDDYADSVIALLRKPDPAMGQAARASVERRYSWSAHLSPIEARFEC</sequence>
<gene>
    <name evidence="1" type="ORF">ACFPQ5_05515</name>
</gene>
<dbReference type="Gene3D" id="3.40.50.2000">
    <property type="entry name" value="Glycogen Phosphorylase B"/>
    <property type="match status" value="2"/>
</dbReference>
<dbReference type="SUPFAM" id="SSF53756">
    <property type="entry name" value="UDP-Glycosyltransferase/glycogen phosphorylase"/>
    <property type="match status" value="1"/>
</dbReference>